<dbReference type="Proteomes" id="UP000007015">
    <property type="component" value="Chromosome 5"/>
</dbReference>
<feature type="compositionally biased region" description="Basic and acidic residues" evidence="1">
    <location>
        <begin position="77"/>
        <end position="88"/>
    </location>
</feature>
<protein>
    <submittedName>
        <fullName evidence="2">Uncharacterized protein</fullName>
    </submittedName>
</protein>
<gene>
    <name evidence="2" type="ORF">OsI_20912</name>
</gene>
<dbReference type="EMBL" id="CM000130">
    <property type="protein sequence ID" value="EAY98957.1"/>
    <property type="molecule type" value="Genomic_DNA"/>
</dbReference>
<organism evidence="2 3">
    <name type="scientific">Oryza sativa subsp. indica</name>
    <name type="common">Rice</name>
    <dbReference type="NCBI Taxonomy" id="39946"/>
    <lineage>
        <taxon>Eukaryota</taxon>
        <taxon>Viridiplantae</taxon>
        <taxon>Streptophyta</taxon>
        <taxon>Embryophyta</taxon>
        <taxon>Tracheophyta</taxon>
        <taxon>Spermatophyta</taxon>
        <taxon>Magnoliopsida</taxon>
        <taxon>Liliopsida</taxon>
        <taxon>Poales</taxon>
        <taxon>Poaceae</taxon>
        <taxon>BOP clade</taxon>
        <taxon>Oryzoideae</taxon>
        <taxon>Oryzeae</taxon>
        <taxon>Oryzinae</taxon>
        <taxon>Oryza</taxon>
        <taxon>Oryza sativa</taxon>
    </lineage>
</organism>
<proteinExistence type="predicted"/>
<dbReference type="STRING" id="39946.A2Y797"/>
<evidence type="ECO:0000313" key="3">
    <source>
        <dbReference type="Proteomes" id="UP000007015"/>
    </source>
</evidence>
<accession>A2Y797</accession>
<evidence type="ECO:0000313" key="2">
    <source>
        <dbReference type="EMBL" id="EAY98957.1"/>
    </source>
</evidence>
<sequence>MASAERRIRMWWRTARRPKHLWGRRSMLYMGHSRIYTDHYYDPIELHGQPPPLLGVPQSVNGEETEGIGKRRGGSNDGRRHGEMAPET</sequence>
<name>A2Y797_ORYSI</name>
<evidence type="ECO:0000256" key="1">
    <source>
        <dbReference type="SAM" id="MobiDB-lite"/>
    </source>
</evidence>
<dbReference type="AlphaFoldDB" id="A2Y797"/>
<dbReference type="HOGENOM" id="CLU_2473022_0_0_1"/>
<keyword evidence="3" id="KW-1185">Reference proteome</keyword>
<dbReference type="Gramene" id="BGIOSGA017599-TA">
    <property type="protein sequence ID" value="BGIOSGA017599-PA"/>
    <property type="gene ID" value="BGIOSGA017599"/>
</dbReference>
<reference evidence="2 3" key="1">
    <citation type="journal article" date="2005" name="PLoS Biol.">
        <title>The genomes of Oryza sativa: a history of duplications.</title>
        <authorList>
            <person name="Yu J."/>
            <person name="Wang J."/>
            <person name="Lin W."/>
            <person name="Li S."/>
            <person name="Li H."/>
            <person name="Zhou J."/>
            <person name="Ni P."/>
            <person name="Dong W."/>
            <person name="Hu S."/>
            <person name="Zeng C."/>
            <person name="Zhang J."/>
            <person name="Zhang Y."/>
            <person name="Li R."/>
            <person name="Xu Z."/>
            <person name="Li S."/>
            <person name="Li X."/>
            <person name="Zheng H."/>
            <person name="Cong L."/>
            <person name="Lin L."/>
            <person name="Yin J."/>
            <person name="Geng J."/>
            <person name="Li G."/>
            <person name="Shi J."/>
            <person name="Liu J."/>
            <person name="Lv H."/>
            <person name="Li J."/>
            <person name="Wang J."/>
            <person name="Deng Y."/>
            <person name="Ran L."/>
            <person name="Shi X."/>
            <person name="Wang X."/>
            <person name="Wu Q."/>
            <person name="Li C."/>
            <person name="Ren X."/>
            <person name="Wang J."/>
            <person name="Wang X."/>
            <person name="Li D."/>
            <person name="Liu D."/>
            <person name="Zhang X."/>
            <person name="Ji Z."/>
            <person name="Zhao W."/>
            <person name="Sun Y."/>
            <person name="Zhang Z."/>
            <person name="Bao J."/>
            <person name="Han Y."/>
            <person name="Dong L."/>
            <person name="Ji J."/>
            <person name="Chen P."/>
            <person name="Wu S."/>
            <person name="Liu J."/>
            <person name="Xiao Y."/>
            <person name="Bu D."/>
            <person name="Tan J."/>
            <person name="Yang L."/>
            <person name="Ye C."/>
            <person name="Zhang J."/>
            <person name="Xu J."/>
            <person name="Zhou Y."/>
            <person name="Yu Y."/>
            <person name="Zhang B."/>
            <person name="Zhuang S."/>
            <person name="Wei H."/>
            <person name="Liu B."/>
            <person name="Lei M."/>
            <person name="Yu H."/>
            <person name="Li Y."/>
            <person name="Xu H."/>
            <person name="Wei S."/>
            <person name="He X."/>
            <person name="Fang L."/>
            <person name="Zhang Z."/>
            <person name="Zhang Y."/>
            <person name="Huang X."/>
            <person name="Su Z."/>
            <person name="Tong W."/>
            <person name="Li J."/>
            <person name="Tong Z."/>
            <person name="Li S."/>
            <person name="Ye J."/>
            <person name="Wang L."/>
            <person name="Fang L."/>
            <person name="Lei T."/>
            <person name="Chen C."/>
            <person name="Chen H."/>
            <person name="Xu Z."/>
            <person name="Li H."/>
            <person name="Huang H."/>
            <person name="Zhang F."/>
            <person name="Xu H."/>
            <person name="Li N."/>
            <person name="Zhao C."/>
            <person name="Li S."/>
            <person name="Dong L."/>
            <person name="Huang Y."/>
            <person name="Li L."/>
            <person name="Xi Y."/>
            <person name="Qi Q."/>
            <person name="Li W."/>
            <person name="Zhang B."/>
            <person name="Hu W."/>
            <person name="Zhang Y."/>
            <person name="Tian X."/>
            <person name="Jiao Y."/>
            <person name="Liang X."/>
            <person name="Jin J."/>
            <person name="Gao L."/>
            <person name="Zheng W."/>
            <person name="Hao B."/>
            <person name="Liu S."/>
            <person name="Wang W."/>
            <person name="Yuan L."/>
            <person name="Cao M."/>
            <person name="McDermott J."/>
            <person name="Samudrala R."/>
            <person name="Wang J."/>
            <person name="Wong G.K."/>
            <person name="Yang H."/>
        </authorList>
    </citation>
    <scope>NUCLEOTIDE SEQUENCE [LARGE SCALE GENOMIC DNA]</scope>
    <source>
        <strain evidence="3">cv. 93-11</strain>
    </source>
</reference>
<feature type="region of interest" description="Disordered" evidence="1">
    <location>
        <begin position="49"/>
        <end position="88"/>
    </location>
</feature>